<evidence type="ECO:0000313" key="4">
    <source>
        <dbReference type="EMBL" id="QSZ32685.1"/>
    </source>
</evidence>
<dbReference type="InterPro" id="IPR020843">
    <property type="entry name" value="ER"/>
</dbReference>
<keyword evidence="5" id="KW-1185">Reference proteome</keyword>
<dbReference type="InterPro" id="IPR036291">
    <property type="entry name" value="NAD(P)-bd_dom_sf"/>
</dbReference>
<dbReference type="Pfam" id="PF08240">
    <property type="entry name" value="ADH_N"/>
    <property type="match status" value="1"/>
</dbReference>
<dbReference type="Pfam" id="PF00107">
    <property type="entry name" value="ADH_zinc_N"/>
    <property type="match status" value="1"/>
</dbReference>
<proteinExistence type="inferred from homology"/>
<evidence type="ECO:0000256" key="1">
    <source>
        <dbReference type="ARBA" id="ARBA00008072"/>
    </source>
</evidence>
<feature type="domain" description="Enoyl reductase (ER)" evidence="3">
    <location>
        <begin position="10"/>
        <end position="346"/>
    </location>
</feature>
<organism evidence="4 5">
    <name type="scientific">Monilinia vaccinii-corymbosi</name>
    <dbReference type="NCBI Taxonomy" id="61207"/>
    <lineage>
        <taxon>Eukaryota</taxon>
        <taxon>Fungi</taxon>
        <taxon>Dikarya</taxon>
        <taxon>Ascomycota</taxon>
        <taxon>Pezizomycotina</taxon>
        <taxon>Leotiomycetes</taxon>
        <taxon>Helotiales</taxon>
        <taxon>Sclerotiniaceae</taxon>
        <taxon>Monilinia</taxon>
    </lineage>
</organism>
<dbReference type="AlphaFoldDB" id="A0A8A3PC49"/>
<evidence type="ECO:0000256" key="2">
    <source>
        <dbReference type="ARBA" id="ARBA00023002"/>
    </source>
</evidence>
<protein>
    <recommendedName>
        <fullName evidence="3">Enoyl reductase (ER) domain-containing protein</fullName>
    </recommendedName>
</protein>
<name>A0A8A3PC49_9HELO</name>
<dbReference type="InterPro" id="IPR013149">
    <property type="entry name" value="ADH-like_C"/>
</dbReference>
<dbReference type="Gene3D" id="3.90.180.10">
    <property type="entry name" value="Medium-chain alcohol dehydrogenases, catalytic domain"/>
    <property type="match status" value="1"/>
</dbReference>
<comment type="similarity">
    <text evidence="1">Belongs to the zinc-containing alcohol dehydrogenase family.</text>
</comment>
<dbReference type="EMBL" id="CP063407">
    <property type="protein sequence ID" value="QSZ32685.1"/>
    <property type="molecule type" value="Genomic_DNA"/>
</dbReference>
<dbReference type="OrthoDB" id="48317at2759"/>
<dbReference type="SUPFAM" id="SSF50129">
    <property type="entry name" value="GroES-like"/>
    <property type="match status" value="1"/>
</dbReference>
<gene>
    <name evidence="4" type="ORF">DSL72_002264</name>
</gene>
<evidence type="ECO:0000259" key="3">
    <source>
        <dbReference type="SMART" id="SM00829"/>
    </source>
</evidence>
<dbReference type="PANTHER" id="PTHR45348">
    <property type="entry name" value="HYPOTHETICAL OXIDOREDUCTASE (EUROFUNG)"/>
    <property type="match status" value="1"/>
</dbReference>
<accession>A0A8A3PC49</accession>
<dbReference type="Proteomes" id="UP000672032">
    <property type="component" value="Chromosome 3"/>
</dbReference>
<evidence type="ECO:0000313" key="5">
    <source>
        <dbReference type="Proteomes" id="UP000672032"/>
    </source>
</evidence>
<reference evidence="4" key="1">
    <citation type="submission" date="2020-10" db="EMBL/GenBank/DDBJ databases">
        <title>Genome Sequence of Monilinia vaccinii-corymbosi Sheds Light on Mummy Berry Disease Infection of Blueberry and Mating Type.</title>
        <authorList>
            <person name="Yow A.G."/>
            <person name="Zhang Y."/>
            <person name="Bansal K."/>
            <person name="Eacker S.M."/>
            <person name="Sullivan S."/>
            <person name="Liachko I."/>
            <person name="Cubeta M.A."/>
            <person name="Rollins J.A."/>
            <person name="Ashrafi H."/>
        </authorList>
    </citation>
    <scope>NUCLEOTIDE SEQUENCE</scope>
    <source>
        <strain evidence="4">RL-1</strain>
    </source>
</reference>
<dbReference type="SMART" id="SM00829">
    <property type="entry name" value="PKS_ER"/>
    <property type="match status" value="1"/>
</dbReference>
<dbReference type="PANTHER" id="PTHR45348:SF2">
    <property type="entry name" value="ZINC-TYPE ALCOHOL DEHYDROGENASE-LIKE PROTEIN C2E1P3.01"/>
    <property type="match status" value="1"/>
</dbReference>
<dbReference type="SUPFAM" id="SSF51735">
    <property type="entry name" value="NAD(P)-binding Rossmann-fold domains"/>
    <property type="match status" value="1"/>
</dbReference>
<dbReference type="GO" id="GO:0016651">
    <property type="term" value="F:oxidoreductase activity, acting on NAD(P)H"/>
    <property type="evidence" value="ECO:0007669"/>
    <property type="project" value="InterPro"/>
</dbReference>
<dbReference type="CDD" id="cd08249">
    <property type="entry name" value="enoyl_reductase_like"/>
    <property type="match status" value="1"/>
</dbReference>
<dbReference type="InterPro" id="IPR011032">
    <property type="entry name" value="GroES-like_sf"/>
</dbReference>
<dbReference type="InterPro" id="IPR047122">
    <property type="entry name" value="Trans-enoyl_RdTase-like"/>
</dbReference>
<dbReference type="InterPro" id="IPR013154">
    <property type="entry name" value="ADH-like_N"/>
</dbReference>
<keyword evidence="2" id="KW-0560">Oxidoreductase</keyword>
<sequence length="352" mass="38127">MKAIIVQDVGVAKVVDDADEPRLRPDYVKVKVAAVALNPTDWKTLDEIGRAGSIVGCDFSGTVVEIGSEVKSDVKKGDRIWGFVHGCNYLNPEDGAFAEYIVAKDGIFGKVPDFMSMEDAATLGVAVATNGQGIYQTLKLPLPTQPAEKPLPLLIYGGSTATGTIGIQLAKLSLLLSGLQVITTASPNNFALLKSRGADKIFDYNEPDVGEKIRKYTNNGLKYVFDTVSLPSSVAICAAAISTTSEPRARYTALLPVDFPRDDVDSGFTLAYTCWGERVQRGDWQCPPQPEDYEFAVQFIKEVDGLIARKKVVPHPATVGTKGLHGILDALQLMREDKIRGTKLVFRISDTS</sequence>
<dbReference type="Gene3D" id="3.40.50.720">
    <property type="entry name" value="NAD(P)-binding Rossmann-like Domain"/>
    <property type="match status" value="1"/>
</dbReference>